<organism evidence="1 2">
    <name type="scientific">Sphaerodactylus townsendi</name>
    <dbReference type="NCBI Taxonomy" id="933632"/>
    <lineage>
        <taxon>Eukaryota</taxon>
        <taxon>Metazoa</taxon>
        <taxon>Chordata</taxon>
        <taxon>Craniata</taxon>
        <taxon>Vertebrata</taxon>
        <taxon>Euteleostomi</taxon>
        <taxon>Lepidosauria</taxon>
        <taxon>Squamata</taxon>
        <taxon>Bifurcata</taxon>
        <taxon>Gekkota</taxon>
        <taxon>Sphaerodactylidae</taxon>
        <taxon>Sphaerodactylus</taxon>
    </lineage>
</organism>
<accession>A0ACB8FG55</accession>
<dbReference type="EMBL" id="CM037617">
    <property type="protein sequence ID" value="KAH8004292.1"/>
    <property type="molecule type" value="Genomic_DNA"/>
</dbReference>
<protein>
    <submittedName>
        <fullName evidence="1">Uncharacterized protein</fullName>
    </submittedName>
</protein>
<evidence type="ECO:0000313" key="1">
    <source>
        <dbReference type="EMBL" id="KAH8004292.1"/>
    </source>
</evidence>
<proteinExistence type="predicted"/>
<comment type="caution">
    <text evidence="1">The sequence shown here is derived from an EMBL/GenBank/DDBJ whole genome shotgun (WGS) entry which is preliminary data.</text>
</comment>
<keyword evidence="2" id="KW-1185">Reference proteome</keyword>
<sequence length="292" mass="32534">MAPRVRCAFLSVGLPLLLLLARCAADTPANCTFQDLEGTWVFQVSGGRGAPDRRLNCSRVGPVEEEIVVHLHKLDVAQDNDGNSGFFTIIYNQGFEVVLNNYKWFAFFKALILVEEQALLVGGLHTPPGIPSYTSECHNCVPAPLAQPGFVEKYMAARTMDLCLRGAYEEDKEKVTSYCNETMPGWVHDVLGHNWACFTGHKVSPPASGVHVDPLPVRPTYGRYLKRPYISSTDFVKAINAVQKSWTATTYPEHELLTLEDFHKRAGGLKSRIPKHSDTVWFSHPEPLPPNQ</sequence>
<evidence type="ECO:0000313" key="2">
    <source>
        <dbReference type="Proteomes" id="UP000827872"/>
    </source>
</evidence>
<dbReference type="Proteomes" id="UP000827872">
    <property type="component" value="Linkage Group LG04"/>
</dbReference>
<name>A0ACB8FG55_9SAUR</name>
<gene>
    <name evidence="1" type="ORF">K3G42_007021</name>
</gene>
<reference evidence="1" key="1">
    <citation type="submission" date="2021-08" db="EMBL/GenBank/DDBJ databases">
        <title>The first chromosome-level gecko genome reveals the dynamic sex chromosomes of Neotropical dwarf geckos (Sphaerodactylidae: Sphaerodactylus).</title>
        <authorList>
            <person name="Pinto B.J."/>
            <person name="Keating S.E."/>
            <person name="Gamble T."/>
        </authorList>
    </citation>
    <scope>NUCLEOTIDE SEQUENCE</scope>
    <source>
        <strain evidence="1">TG3544</strain>
    </source>
</reference>